<evidence type="ECO:0000313" key="2">
    <source>
        <dbReference type="WBParaSite" id="jg8937"/>
    </source>
</evidence>
<proteinExistence type="predicted"/>
<dbReference type="Proteomes" id="UP000887574">
    <property type="component" value="Unplaced"/>
</dbReference>
<keyword evidence="1" id="KW-1185">Reference proteome</keyword>
<evidence type="ECO:0000313" key="1">
    <source>
        <dbReference type="Proteomes" id="UP000887574"/>
    </source>
</evidence>
<organism evidence="1 2">
    <name type="scientific">Ditylenchus dipsaci</name>
    <dbReference type="NCBI Taxonomy" id="166011"/>
    <lineage>
        <taxon>Eukaryota</taxon>
        <taxon>Metazoa</taxon>
        <taxon>Ecdysozoa</taxon>
        <taxon>Nematoda</taxon>
        <taxon>Chromadorea</taxon>
        <taxon>Rhabditida</taxon>
        <taxon>Tylenchina</taxon>
        <taxon>Tylenchomorpha</taxon>
        <taxon>Sphaerularioidea</taxon>
        <taxon>Anguinidae</taxon>
        <taxon>Anguininae</taxon>
        <taxon>Ditylenchus</taxon>
    </lineage>
</organism>
<dbReference type="WBParaSite" id="jg8937">
    <property type="protein sequence ID" value="jg8937"/>
    <property type="gene ID" value="jg8937"/>
</dbReference>
<sequence length="135" mass="15144">MAWIGNVDQYEHICVPKNVNEVAGTNVRQSIQAELASGTQETGTQARVRIDRKIVQGFGGLPDPDFDIIRHAAVGNKVATDGALYRAKRKNCQRITTFKEFMTEEKLEELLIYFEGLAQEISEEEAQLNVVFDAE</sequence>
<protein>
    <submittedName>
        <fullName evidence="2">Uncharacterized protein</fullName>
    </submittedName>
</protein>
<name>A0A915ES76_9BILA</name>
<reference evidence="2" key="1">
    <citation type="submission" date="2022-11" db="UniProtKB">
        <authorList>
            <consortium name="WormBaseParasite"/>
        </authorList>
    </citation>
    <scope>IDENTIFICATION</scope>
</reference>
<accession>A0A915ES76</accession>
<dbReference type="AlphaFoldDB" id="A0A915ES76"/>